<feature type="signal peptide" evidence="1">
    <location>
        <begin position="1"/>
        <end position="44"/>
    </location>
</feature>
<reference evidence="2 3" key="1">
    <citation type="submission" date="2020-02" db="EMBL/GenBank/DDBJ databases">
        <title>Ideonella bacterium strain TBM-1.</title>
        <authorList>
            <person name="Chen W.-M."/>
        </authorList>
    </citation>
    <scope>NUCLEOTIDE SEQUENCE [LARGE SCALE GENOMIC DNA]</scope>
    <source>
        <strain evidence="2 3">TBM-1</strain>
    </source>
</reference>
<gene>
    <name evidence="2" type="ORF">G3A44_17470</name>
</gene>
<evidence type="ECO:0000256" key="1">
    <source>
        <dbReference type="SAM" id="SignalP"/>
    </source>
</evidence>
<dbReference type="RefSeq" id="WP_163459037.1">
    <property type="nucleotide sequence ID" value="NZ_JAAGOH010000025.1"/>
</dbReference>
<accession>A0A7C9TMY4</accession>
<proteinExistence type="predicted"/>
<dbReference type="AlphaFoldDB" id="A0A7C9TMY4"/>
<evidence type="ECO:0000313" key="3">
    <source>
        <dbReference type="Proteomes" id="UP000484255"/>
    </source>
</evidence>
<sequence>MSFHSACLPALSALAVDGSRRRSRIPVKRAALLVLLALPAVAEAANAPKDRWEVTQSMTVPGRVLPPSTRTLCLDRGVEEQGPPGLQEHQCQVLDTQRQGATTRWTLQCPEGRGTFELTREGPDAYSGRVEMVQGGQTLQMALSGRRLGVCAAELPEPMAPWQAAAAAAQGQAHAALLQACGQAVLNLQPALFRQPGLCSAEQQAGFCTRARTPEGLRALAGRPRQPGVPGADDLGDASAVCGVDLGVQRQTLCAEAERAEDLKTLAQACVGEGGHGQKLVQRECVGRGDSLPVAEKYREFCAAHAAAGALPVAAAEPAAPAAPAKRDKAAERRALLEEALQRGKDALRGLAR</sequence>
<organism evidence="2 3">
    <name type="scientific">Ideonella livida</name>
    <dbReference type="NCBI Taxonomy" id="2707176"/>
    <lineage>
        <taxon>Bacteria</taxon>
        <taxon>Pseudomonadati</taxon>
        <taxon>Pseudomonadota</taxon>
        <taxon>Betaproteobacteria</taxon>
        <taxon>Burkholderiales</taxon>
        <taxon>Sphaerotilaceae</taxon>
        <taxon>Ideonella</taxon>
    </lineage>
</organism>
<keyword evidence="1" id="KW-0732">Signal</keyword>
<keyword evidence="3" id="KW-1185">Reference proteome</keyword>
<dbReference type="EMBL" id="JAAGOH010000025">
    <property type="protein sequence ID" value="NDY92985.1"/>
    <property type="molecule type" value="Genomic_DNA"/>
</dbReference>
<comment type="caution">
    <text evidence="2">The sequence shown here is derived from an EMBL/GenBank/DDBJ whole genome shotgun (WGS) entry which is preliminary data.</text>
</comment>
<dbReference type="Pfam" id="PF12276">
    <property type="entry name" value="DUF3617"/>
    <property type="match status" value="1"/>
</dbReference>
<dbReference type="InterPro" id="IPR022061">
    <property type="entry name" value="DUF3617"/>
</dbReference>
<dbReference type="Proteomes" id="UP000484255">
    <property type="component" value="Unassembled WGS sequence"/>
</dbReference>
<protein>
    <submittedName>
        <fullName evidence="2">DUF3617 family protein</fullName>
    </submittedName>
</protein>
<feature type="chain" id="PRO_5028804309" evidence="1">
    <location>
        <begin position="45"/>
        <end position="353"/>
    </location>
</feature>
<name>A0A7C9TMY4_9BURK</name>
<evidence type="ECO:0000313" key="2">
    <source>
        <dbReference type="EMBL" id="NDY92985.1"/>
    </source>
</evidence>